<keyword evidence="2" id="KW-1185">Reference proteome</keyword>
<evidence type="ECO:0000313" key="1">
    <source>
        <dbReference type="EMBL" id="AOZ96913.1"/>
    </source>
</evidence>
<accession>A0A1D9P339</accession>
<reference evidence="2" key="1">
    <citation type="submission" date="2016-10" db="EMBL/GenBank/DDBJ databases">
        <title>The complete genome sequence of the rumen bacterium Butyrivibrio hungatei MB2003.</title>
        <authorList>
            <person name="Palevich N."/>
            <person name="Kelly W.J."/>
            <person name="Leahy S.C."/>
            <person name="Altermann E."/>
            <person name="Rakonjac J."/>
            <person name="Attwood G.T."/>
        </authorList>
    </citation>
    <scope>NUCLEOTIDE SEQUENCE [LARGE SCALE GENOMIC DNA]</scope>
    <source>
        <strain evidence="2">MB2003</strain>
    </source>
</reference>
<gene>
    <name evidence="1" type="ORF">bhn_I1880</name>
</gene>
<sequence>MFAIKDDLFYRYSRFRGRTKIMTYDKEKTDETFECQEGCYIKYVNIDDDTITKVYSLRFYVEYHDPVVHDTILWRISEDMYGYRPFSIDNNEVGITTFGSCKESGWHSHGRDNSSKIINLMDCNSYVLEYEYYKRDGRLLDKSDIERETVDKDKFIEAVKKHQISNV</sequence>
<evidence type="ECO:0000313" key="2">
    <source>
        <dbReference type="Proteomes" id="UP000179284"/>
    </source>
</evidence>
<proteinExistence type="predicted"/>
<protein>
    <submittedName>
        <fullName evidence="1">Uncharacterized protein</fullName>
    </submittedName>
</protein>
<name>A0A1D9P339_9FIRM</name>
<organism evidence="1 2">
    <name type="scientific">Butyrivibrio hungatei</name>
    <dbReference type="NCBI Taxonomy" id="185008"/>
    <lineage>
        <taxon>Bacteria</taxon>
        <taxon>Bacillati</taxon>
        <taxon>Bacillota</taxon>
        <taxon>Clostridia</taxon>
        <taxon>Lachnospirales</taxon>
        <taxon>Lachnospiraceae</taxon>
        <taxon>Butyrivibrio</taxon>
    </lineage>
</organism>
<dbReference type="RefSeq" id="WP_071176567.1">
    <property type="nucleotide sequence ID" value="NZ_CP017831.1"/>
</dbReference>
<dbReference type="KEGG" id="bhu:bhn_I1880"/>
<dbReference type="EMBL" id="CP017831">
    <property type="protein sequence ID" value="AOZ96913.1"/>
    <property type="molecule type" value="Genomic_DNA"/>
</dbReference>
<dbReference type="Proteomes" id="UP000179284">
    <property type="component" value="Chromosome I"/>
</dbReference>
<dbReference type="AlphaFoldDB" id="A0A1D9P339"/>